<feature type="transmembrane region" description="Helical" evidence="1">
    <location>
        <begin position="321"/>
        <end position="354"/>
    </location>
</feature>
<feature type="transmembrane region" description="Helical" evidence="1">
    <location>
        <begin position="28"/>
        <end position="47"/>
    </location>
</feature>
<feature type="transmembrane region" description="Helical" evidence="1">
    <location>
        <begin position="251"/>
        <end position="269"/>
    </location>
</feature>
<keyword evidence="3" id="KW-1185">Reference proteome</keyword>
<feature type="transmembrane region" description="Helical" evidence="1">
    <location>
        <begin position="405"/>
        <end position="425"/>
    </location>
</feature>
<feature type="transmembrane region" description="Helical" evidence="1">
    <location>
        <begin position="226"/>
        <end position="245"/>
    </location>
</feature>
<name>A0ABX2FY95_9BACT</name>
<dbReference type="EMBL" id="JABSNP010000032">
    <property type="protein sequence ID" value="NRT21384.1"/>
    <property type="molecule type" value="Genomic_DNA"/>
</dbReference>
<proteinExistence type="predicted"/>
<gene>
    <name evidence="2" type="ORF">HNP98_004231</name>
</gene>
<evidence type="ECO:0000256" key="1">
    <source>
        <dbReference type="SAM" id="Phobius"/>
    </source>
</evidence>
<keyword evidence="1" id="KW-0812">Transmembrane</keyword>
<evidence type="ECO:0000313" key="2">
    <source>
        <dbReference type="EMBL" id="NRT21384.1"/>
    </source>
</evidence>
<keyword evidence="1" id="KW-1133">Transmembrane helix</keyword>
<sequence length="580" mass="62072">MNNPPLVPGFAASAGRPARSFGERAGRAAGAALLVLGALALLAYLLTPYAALRDWYLGRTPDLYRAATWPVAFFTPAVKARGNGLAGLALVGLAGRWWRHRNRPLPAAGPAPAAPLLSRADAPWLAGLLVLAAGLWAWGATRVPPAYDEVFSAVFCAGSGSVFVAWSYYMLPNNHVLFNVLNGTLFGGLHNASLLVFTGRALSGLAYAGTLAVVYRLGTALSGRRWAGAGLAVLAAVQFSLWGFGFQARGYALYALLHWVALATLLGHWQQPRRRGWLVANAWAVAAGYATVPTFLFYHAAQLLAAAAEQLRQRRFDGRFWACQAGALALAGAFYLPVLGFSGLAALAANPYVLPAKGPLGAFVAAAWPDVKGYAAYCFGGVWPAYALALLPLALLACRPWRRLGLLYLAWLLVLAGGTLALRHVVFHRNLLGLFSVALVLGPLAVGALLGRWRRWAGALGAVALGVWLAVGFVRHSPMRDATNLYYYNIADTYALAQQRLWGLPAGASVAFAEESFYPYWLYQRGGGQAAHPAHRPAYPAAYYITAPNDGLPPALAPRYQPVDTVGGYRLWRLRAGGVW</sequence>
<feature type="transmembrane region" description="Helical" evidence="1">
    <location>
        <begin position="431"/>
        <end position="450"/>
    </location>
</feature>
<evidence type="ECO:0008006" key="4">
    <source>
        <dbReference type="Google" id="ProtNLM"/>
    </source>
</evidence>
<reference evidence="2 3" key="1">
    <citation type="submission" date="2020-05" db="EMBL/GenBank/DDBJ databases">
        <title>Genomic Encyclopedia of Type Strains, Phase IV (KMG-V): Genome sequencing to study the core and pangenomes of soil and plant-associated prokaryotes.</title>
        <authorList>
            <person name="Whitman W."/>
        </authorList>
    </citation>
    <scope>NUCLEOTIDE SEQUENCE [LARGE SCALE GENOMIC DNA]</scope>
    <source>
        <strain evidence="2 3">9A</strain>
    </source>
</reference>
<feature type="transmembrane region" description="Helical" evidence="1">
    <location>
        <begin position="122"/>
        <end position="138"/>
    </location>
</feature>
<evidence type="ECO:0000313" key="3">
    <source>
        <dbReference type="Proteomes" id="UP000779507"/>
    </source>
</evidence>
<dbReference type="RefSeq" id="WP_173812130.1">
    <property type="nucleotide sequence ID" value="NZ_JABSNP010000032.1"/>
</dbReference>
<accession>A0ABX2FY95</accession>
<protein>
    <recommendedName>
        <fullName evidence="4">Glycosyltransferase RgtA/B/C/D-like domain-containing protein</fullName>
    </recommendedName>
</protein>
<feature type="transmembrane region" description="Helical" evidence="1">
    <location>
        <begin position="374"/>
        <end position="398"/>
    </location>
</feature>
<dbReference type="Proteomes" id="UP000779507">
    <property type="component" value="Unassembled WGS sequence"/>
</dbReference>
<feature type="transmembrane region" description="Helical" evidence="1">
    <location>
        <begin position="457"/>
        <end position="474"/>
    </location>
</feature>
<organism evidence="2 3">
    <name type="scientific">Hymenobacter caeli</name>
    <dbReference type="NCBI Taxonomy" id="2735894"/>
    <lineage>
        <taxon>Bacteria</taxon>
        <taxon>Pseudomonadati</taxon>
        <taxon>Bacteroidota</taxon>
        <taxon>Cytophagia</taxon>
        <taxon>Cytophagales</taxon>
        <taxon>Hymenobacteraceae</taxon>
        <taxon>Hymenobacter</taxon>
    </lineage>
</organism>
<feature type="transmembrane region" description="Helical" evidence="1">
    <location>
        <begin position="150"/>
        <end position="171"/>
    </location>
</feature>
<keyword evidence="1" id="KW-0472">Membrane</keyword>
<comment type="caution">
    <text evidence="2">The sequence shown here is derived from an EMBL/GenBank/DDBJ whole genome shotgun (WGS) entry which is preliminary data.</text>
</comment>